<proteinExistence type="predicted"/>
<feature type="compositionally biased region" description="Acidic residues" evidence="1">
    <location>
        <begin position="59"/>
        <end position="71"/>
    </location>
</feature>
<evidence type="ECO:0000313" key="2">
    <source>
        <dbReference type="EMBL" id="KAF2856404.1"/>
    </source>
</evidence>
<dbReference type="AlphaFoldDB" id="A0A6A7BM52"/>
<dbReference type="EMBL" id="MU006289">
    <property type="protein sequence ID" value="KAF2856404.1"/>
    <property type="molecule type" value="Genomic_DNA"/>
</dbReference>
<evidence type="ECO:0000313" key="3">
    <source>
        <dbReference type="Proteomes" id="UP000799423"/>
    </source>
</evidence>
<protein>
    <submittedName>
        <fullName evidence="2">Uncharacterized protein</fullName>
    </submittedName>
</protein>
<feature type="region of interest" description="Disordered" evidence="1">
    <location>
        <begin position="274"/>
        <end position="309"/>
    </location>
</feature>
<feature type="region of interest" description="Disordered" evidence="1">
    <location>
        <begin position="130"/>
        <end position="167"/>
    </location>
</feature>
<accession>A0A6A7BM52</accession>
<feature type="compositionally biased region" description="Low complexity" evidence="1">
    <location>
        <begin position="9"/>
        <end position="31"/>
    </location>
</feature>
<evidence type="ECO:0000256" key="1">
    <source>
        <dbReference type="SAM" id="MobiDB-lite"/>
    </source>
</evidence>
<feature type="region of interest" description="Disordered" evidence="1">
    <location>
        <begin position="1"/>
        <end position="71"/>
    </location>
</feature>
<keyword evidence="3" id="KW-1185">Reference proteome</keyword>
<reference evidence="2" key="1">
    <citation type="submission" date="2020-01" db="EMBL/GenBank/DDBJ databases">
        <authorList>
            <consortium name="DOE Joint Genome Institute"/>
            <person name="Haridas S."/>
            <person name="Albert R."/>
            <person name="Binder M."/>
            <person name="Bloem J."/>
            <person name="Labutti K."/>
            <person name="Salamov A."/>
            <person name="Andreopoulos B."/>
            <person name="Baker S.E."/>
            <person name="Barry K."/>
            <person name="Bills G."/>
            <person name="Bluhm B.H."/>
            <person name="Cannon C."/>
            <person name="Castanera R."/>
            <person name="Culley D.E."/>
            <person name="Daum C."/>
            <person name="Ezra D."/>
            <person name="Gonzalez J.B."/>
            <person name="Henrissat B."/>
            <person name="Kuo A."/>
            <person name="Liang C."/>
            <person name="Lipzen A."/>
            <person name="Lutzoni F."/>
            <person name="Magnuson J."/>
            <person name="Mondo S."/>
            <person name="Nolan M."/>
            <person name="Ohm R."/>
            <person name="Pangilinan J."/>
            <person name="Park H.-J."/>
            <person name="Ramirez L."/>
            <person name="Alfaro M."/>
            <person name="Sun H."/>
            <person name="Tritt A."/>
            <person name="Yoshinaga Y."/>
            <person name="Zwiers L.-H."/>
            <person name="Turgeon B.G."/>
            <person name="Goodwin S.B."/>
            <person name="Spatafora J.W."/>
            <person name="Crous P.W."/>
            <person name="Grigoriev I.V."/>
        </authorList>
    </citation>
    <scope>NUCLEOTIDE SEQUENCE</scope>
    <source>
        <strain evidence="2">IPT5</strain>
    </source>
</reference>
<dbReference type="OrthoDB" id="3942467at2759"/>
<dbReference type="Proteomes" id="UP000799423">
    <property type="component" value="Unassembled WGS sequence"/>
</dbReference>
<organism evidence="2 3">
    <name type="scientific">Plenodomus tracheiphilus IPT5</name>
    <dbReference type="NCBI Taxonomy" id="1408161"/>
    <lineage>
        <taxon>Eukaryota</taxon>
        <taxon>Fungi</taxon>
        <taxon>Dikarya</taxon>
        <taxon>Ascomycota</taxon>
        <taxon>Pezizomycotina</taxon>
        <taxon>Dothideomycetes</taxon>
        <taxon>Pleosporomycetidae</taxon>
        <taxon>Pleosporales</taxon>
        <taxon>Pleosporineae</taxon>
        <taxon>Leptosphaeriaceae</taxon>
        <taxon>Plenodomus</taxon>
    </lineage>
</organism>
<gene>
    <name evidence="2" type="ORF">T440DRAFT_463747</name>
</gene>
<name>A0A6A7BM52_9PLEO</name>
<feature type="compositionally biased region" description="Low complexity" evidence="1">
    <location>
        <begin position="132"/>
        <end position="150"/>
    </location>
</feature>
<sequence length="309" mass="32572">MDPFRNTALQSAKLQSLLSSSSSRQDQTSVSDMPAPPAYHMVVDPSAPIPNNQNPYDHDEGEEEKDDEDVDTPEITINAATQVRGHGNIISIAQMDTVRIAHLIASMLNGEPATLPPSPLDKLADVAAAACPQPTTSTTTPSSPTPSFTSTPPPPHQQSSQIHLKPTPSLRKLNITVNCGATIIGDRNIVGPGLGDIARQMQVAQRNQALQAQQQRAAQQQTGAAGLKTPLAGAGVGGLGGLGLGAQRRDTLYQAQAAIAQHHGMMYQAQVHTPPMSRSASEKSDEVGCGGGKRKREEDGSECCGKRQC</sequence>